<evidence type="ECO:0000259" key="1">
    <source>
        <dbReference type="PROSITE" id="PS51480"/>
    </source>
</evidence>
<accession>A0ABU0JS44</accession>
<dbReference type="SMART" id="SM01121">
    <property type="entry name" value="Dak1_2"/>
    <property type="match status" value="1"/>
</dbReference>
<protein>
    <submittedName>
        <fullName evidence="2">DAK2 domain fusion protein YloV</fullName>
    </submittedName>
</protein>
<keyword evidence="3" id="KW-1185">Reference proteome</keyword>
<dbReference type="EMBL" id="JAUSWN010000004">
    <property type="protein sequence ID" value="MDQ0479003.1"/>
    <property type="molecule type" value="Genomic_DNA"/>
</dbReference>
<sequence length="547" mass="61285">MKYQKIDGHNFYNMIINASNKLGENKEHVNALNVFPVPDGDTGTNMWMTFSSAVEDIKGLKDESIGNIARVLARGALMGARGNSGVILSQILRGFAKGLEEKDEISKDDLARALEEGAKFAYKAVMRPTEGTILTIVRTAGEAAVNSNKTELCELFEEVIQNTEEMLNKTPEMLPQLKEAKVVDAGGYGLLLIIKGMYEALKFGVDVEVNKDFKETKVVENKAQSNIDVKDIKFGYCTEFFVLCNNVDVEAFKKDLEKYGDSMVVVGLEDIVKVHIHTNDPGLILSKALKLGELSKVKIDNMREQHRHLIYDEKEVDKNIEEQPKEEEQKKYAFISVARGEGIVSILEELGVDRIIEGGQTMNPSTQDILEKIESLNAEHIIVCPNNKNIIMAAKQAVDLTDKKVYVLPTKTIPEGITALTVFNEEDTIEENLQNMEEVIGNVSTGSVTYAIKDTEADGMQIKKDDILGLVQEKISQVGNNIYEVCENVLDKMVNEDSELITIYYGEDCEETKVKELVEKLEEKYEDLDIQCYEGKQPLYYFIVSVE</sequence>
<dbReference type="PANTHER" id="PTHR33434:SF4">
    <property type="entry name" value="PHOSPHATASE PROTEIN"/>
    <property type="match status" value="1"/>
</dbReference>
<dbReference type="Proteomes" id="UP001224418">
    <property type="component" value="Unassembled WGS sequence"/>
</dbReference>
<dbReference type="Pfam" id="PF13684">
    <property type="entry name" value="FakA-like_C"/>
    <property type="match status" value="1"/>
</dbReference>
<dbReference type="PANTHER" id="PTHR33434">
    <property type="entry name" value="DEGV DOMAIN-CONTAINING PROTEIN DR_1986-RELATED"/>
    <property type="match status" value="1"/>
</dbReference>
<reference evidence="2 3" key="1">
    <citation type="submission" date="2023-07" db="EMBL/GenBank/DDBJ databases">
        <title>Genomic Encyclopedia of Type Strains, Phase IV (KMG-IV): sequencing the most valuable type-strain genomes for metagenomic binning, comparative biology and taxonomic classification.</title>
        <authorList>
            <person name="Goeker M."/>
        </authorList>
    </citation>
    <scope>NUCLEOTIDE SEQUENCE [LARGE SCALE GENOMIC DNA]</scope>
    <source>
        <strain evidence="2 3">DSM 1400</strain>
    </source>
</reference>
<dbReference type="Pfam" id="PF02734">
    <property type="entry name" value="Dak2"/>
    <property type="match status" value="1"/>
</dbReference>
<evidence type="ECO:0000313" key="3">
    <source>
        <dbReference type="Proteomes" id="UP001224418"/>
    </source>
</evidence>
<dbReference type="InterPro" id="IPR050270">
    <property type="entry name" value="DegV_domain_contain"/>
</dbReference>
<dbReference type="InterPro" id="IPR033470">
    <property type="entry name" value="FakA-like_C"/>
</dbReference>
<feature type="domain" description="DhaL" evidence="1">
    <location>
        <begin position="9"/>
        <end position="199"/>
    </location>
</feature>
<dbReference type="SMART" id="SM01120">
    <property type="entry name" value="Dak2"/>
    <property type="match status" value="1"/>
</dbReference>
<dbReference type="NCBIfam" id="TIGR03599">
    <property type="entry name" value="YloV"/>
    <property type="match status" value="1"/>
</dbReference>
<dbReference type="Gene3D" id="1.25.40.340">
    <property type="match status" value="1"/>
</dbReference>
<dbReference type="Pfam" id="PF21645">
    <property type="entry name" value="FakA-like_M"/>
    <property type="match status" value="1"/>
</dbReference>
<dbReference type="InterPro" id="IPR019986">
    <property type="entry name" value="YloV-like"/>
</dbReference>
<proteinExistence type="predicted"/>
<dbReference type="InterPro" id="IPR004007">
    <property type="entry name" value="DhaL_dom"/>
</dbReference>
<organism evidence="2 3">
    <name type="scientific">Hathewaya limosa</name>
    <name type="common">Clostridium limosum</name>
    <dbReference type="NCBI Taxonomy" id="1536"/>
    <lineage>
        <taxon>Bacteria</taxon>
        <taxon>Bacillati</taxon>
        <taxon>Bacillota</taxon>
        <taxon>Clostridia</taxon>
        <taxon>Eubacteriales</taxon>
        <taxon>Clostridiaceae</taxon>
        <taxon>Hathewaya</taxon>
    </lineage>
</organism>
<comment type="caution">
    <text evidence="2">The sequence shown here is derived from an EMBL/GenBank/DDBJ whole genome shotgun (WGS) entry which is preliminary data.</text>
</comment>
<name>A0ABU0JS44_HATLI</name>
<dbReference type="InterPro" id="IPR048394">
    <property type="entry name" value="FakA-like_M"/>
</dbReference>
<gene>
    <name evidence="2" type="ORF">QOZ93_000731</name>
</gene>
<dbReference type="InterPro" id="IPR036117">
    <property type="entry name" value="DhaL_dom_sf"/>
</dbReference>
<dbReference type="SUPFAM" id="SSF101473">
    <property type="entry name" value="DhaL-like"/>
    <property type="match status" value="1"/>
</dbReference>
<dbReference type="RefSeq" id="WP_307355142.1">
    <property type="nucleotide sequence ID" value="NZ_BAAACJ010000041.1"/>
</dbReference>
<dbReference type="PROSITE" id="PS51480">
    <property type="entry name" value="DHAL"/>
    <property type="match status" value="1"/>
</dbReference>
<evidence type="ECO:0000313" key="2">
    <source>
        <dbReference type="EMBL" id="MDQ0479003.1"/>
    </source>
</evidence>